<evidence type="ECO:0000256" key="6">
    <source>
        <dbReference type="ARBA" id="ARBA00023136"/>
    </source>
</evidence>
<keyword evidence="6 7" id="KW-0472">Membrane</keyword>
<evidence type="ECO:0000256" key="3">
    <source>
        <dbReference type="ARBA" id="ARBA00022475"/>
    </source>
</evidence>
<keyword evidence="2 7" id="KW-0813">Transport</keyword>
<evidence type="ECO:0000256" key="7">
    <source>
        <dbReference type="RuleBase" id="RU363032"/>
    </source>
</evidence>
<feature type="transmembrane region" description="Helical" evidence="7">
    <location>
        <begin position="174"/>
        <end position="201"/>
    </location>
</feature>
<dbReference type="STRING" id="697281.Mahau_0187"/>
<feature type="transmembrane region" description="Helical" evidence="7">
    <location>
        <begin position="26"/>
        <end position="47"/>
    </location>
</feature>
<comment type="subcellular location">
    <subcellularLocation>
        <location evidence="1 7">Cell membrane</location>
        <topology evidence="1 7">Multi-pass membrane protein</topology>
    </subcellularLocation>
</comment>
<accession>F3ZWH5</accession>
<dbReference type="HOGENOM" id="CLU_016047_0_0_9"/>
<dbReference type="AlphaFoldDB" id="F3ZWH5"/>
<evidence type="ECO:0000256" key="1">
    <source>
        <dbReference type="ARBA" id="ARBA00004651"/>
    </source>
</evidence>
<dbReference type="InterPro" id="IPR035906">
    <property type="entry name" value="MetI-like_sf"/>
</dbReference>
<name>F3ZWH5_MAHA5</name>
<keyword evidence="4 7" id="KW-0812">Transmembrane</keyword>
<dbReference type="OrthoDB" id="9786413at2"/>
<dbReference type="GO" id="GO:0005886">
    <property type="term" value="C:plasma membrane"/>
    <property type="evidence" value="ECO:0007669"/>
    <property type="project" value="UniProtKB-SubCell"/>
</dbReference>
<gene>
    <name evidence="9" type="ordered locus">Mahau_0187</name>
</gene>
<dbReference type="RefSeq" id="WP_013779844.1">
    <property type="nucleotide sequence ID" value="NC_015520.1"/>
</dbReference>
<dbReference type="PANTHER" id="PTHR30193:SF37">
    <property type="entry name" value="INNER MEMBRANE ABC TRANSPORTER PERMEASE PROTEIN YCJO"/>
    <property type="match status" value="1"/>
</dbReference>
<dbReference type="SUPFAM" id="SSF161098">
    <property type="entry name" value="MetI-like"/>
    <property type="match status" value="1"/>
</dbReference>
<dbReference type="GO" id="GO:0055085">
    <property type="term" value="P:transmembrane transport"/>
    <property type="evidence" value="ECO:0007669"/>
    <property type="project" value="InterPro"/>
</dbReference>
<evidence type="ECO:0000313" key="9">
    <source>
        <dbReference type="EMBL" id="AEE95410.1"/>
    </source>
</evidence>
<evidence type="ECO:0000259" key="8">
    <source>
        <dbReference type="PROSITE" id="PS50928"/>
    </source>
</evidence>
<evidence type="ECO:0000256" key="5">
    <source>
        <dbReference type="ARBA" id="ARBA00022989"/>
    </source>
</evidence>
<dbReference type="Pfam" id="PF00528">
    <property type="entry name" value="BPD_transp_1"/>
    <property type="match status" value="1"/>
</dbReference>
<comment type="similarity">
    <text evidence="7">Belongs to the binding-protein-dependent transport system permease family.</text>
</comment>
<evidence type="ECO:0000313" key="10">
    <source>
        <dbReference type="Proteomes" id="UP000008457"/>
    </source>
</evidence>
<evidence type="ECO:0000256" key="4">
    <source>
        <dbReference type="ARBA" id="ARBA00022692"/>
    </source>
</evidence>
<dbReference type="InterPro" id="IPR000515">
    <property type="entry name" value="MetI-like"/>
</dbReference>
<keyword evidence="5 7" id="KW-1133">Transmembrane helix</keyword>
<dbReference type="Gene3D" id="1.10.3720.10">
    <property type="entry name" value="MetI-like"/>
    <property type="match status" value="1"/>
</dbReference>
<dbReference type="CDD" id="cd06261">
    <property type="entry name" value="TM_PBP2"/>
    <property type="match status" value="1"/>
</dbReference>
<dbReference type="InterPro" id="IPR051393">
    <property type="entry name" value="ABC_transporter_permease"/>
</dbReference>
<dbReference type="EMBL" id="CP002360">
    <property type="protein sequence ID" value="AEE95410.1"/>
    <property type="molecule type" value="Genomic_DNA"/>
</dbReference>
<dbReference type="Proteomes" id="UP000008457">
    <property type="component" value="Chromosome"/>
</dbReference>
<feature type="transmembrane region" description="Helical" evidence="7">
    <location>
        <begin position="281"/>
        <end position="303"/>
    </location>
</feature>
<feature type="domain" description="ABC transmembrane type-1" evidence="8">
    <location>
        <begin position="86"/>
        <end position="300"/>
    </location>
</feature>
<proteinExistence type="inferred from homology"/>
<feature type="transmembrane region" description="Helical" evidence="7">
    <location>
        <begin position="123"/>
        <end position="140"/>
    </location>
</feature>
<feature type="transmembrane region" description="Helical" evidence="7">
    <location>
        <begin position="90"/>
        <end position="111"/>
    </location>
</feature>
<dbReference type="KEGG" id="mas:Mahau_0187"/>
<sequence length="309" mass="34609">MTEKATREPKRVVGKGLKKAVFGKTYAAYFYIAPAFIFLGIFTYYAMAYNIHVSFFEWNGVSINKIFIGLNNYTRMFKDPYFILALKNTAIYFVITVPVQAVFGLILAYCFQQNIFAKGLARSIIFLPNVMALVVIGYVFSQMFNYQQGFINELLRQIGLGNLVRDWTGDPNTALYSVIIANIYTYVGFSMTLYIAGIVGIPKDVLEAAQIDGGSEVKVIRYVILPLLRPTHITVLILGIVGTLKTFDLVWLITKGGPGRSSEMLATLIYRSYILEYKAGYAAAISVIVLIIALGLSCLNLYIQRQGEY</sequence>
<keyword evidence="3" id="KW-1003">Cell membrane</keyword>
<reference evidence="10" key="1">
    <citation type="submission" date="2010-11" db="EMBL/GenBank/DDBJ databases">
        <title>The complete genome of Mahella australiensis DSM 15567.</title>
        <authorList>
            <consortium name="US DOE Joint Genome Institute (JGI-PGF)"/>
            <person name="Lucas S."/>
            <person name="Copeland A."/>
            <person name="Lapidus A."/>
            <person name="Bruce D."/>
            <person name="Goodwin L."/>
            <person name="Pitluck S."/>
            <person name="Kyrpides N."/>
            <person name="Mavromatis K."/>
            <person name="Pagani I."/>
            <person name="Ivanova N."/>
            <person name="Teshima H."/>
            <person name="Brettin T."/>
            <person name="Detter J.C."/>
            <person name="Han C."/>
            <person name="Tapia R."/>
            <person name="Land M."/>
            <person name="Hauser L."/>
            <person name="Markowitz V."/>
            <person name="Cheng J.-F."/>
            <person name="Hugenholtz P."/>
            <person name="Woyke T."/>
            <person name="Wu D."/>
            <person name="Spring S."/>
            <person name="Pukall R."/>
            <person name="Steenblock K."/>
            <person name="Schneider S."/>
            <person name="Klenk H.-P."/>
            <person name="Eisen J.A."/>
        </authorList>
    </citation>
    <scope>NUCLEOTIDE SEQUENCE [LARGE SCALE GENOMIC DNA]</scope>
    <source>
        <strain evidence="10">DSM 15567 / CIP 107919 / 50-1 BON</strain>
    </source>
</reference>
<dbReference type="PANTHER" id="PTHR30193">
    <property type="entry name" value="ABC TRANSPORTER PERMEASE PROTEIN"/>
    <property type="match status" value="1"/>
</dbReference>
<dbReference type="PROSITE" id="PS50928">
    <property type="entry name" value="ABC_TM1"/>
    <property type="match status" value="1"/>
</dbReference>
<protein>
    <submittedName>
        <fullName evidence="9">Binding-protein-dependent transport systems inner membrane component</fullName>
    </submittedName>
</protein>
<keyword evidence="10" id="KW-1185">Reference proteome</keyword>
<evidence type="ECO:0000256" key="2">
    <source>
        <dbReference type="ARBA" id="ARBA00022448"/>
    </source>
</evidence>
<reference evidence="9 10" key="2">
    <citation type="journal article" date="2011" name="Stand. Genomic Sci.">
        <title>Complete genome sequence of Mahella australiensis type strain (50-1 BON).</title>
        <authorList>
            <person name="Sikorski J."/>
            <person name="Teshima H."/>
            <person name="Nolan M."/>
            <person name="Lucas S."/>
            <person name="Hammon N."/>
            <person name="Deshpande S."/>
            <person name="Cheng J.F."/>
            <person name="Pitluck S."/>
            <person name="Liolios K."/>
            <person name="Pagani I."/>
            <person name="Ivanova N."/>
            <person name="Huntemann M."/>
            <person name="Mavromatis K."/>
            <person name="Ovchinikova G."/>
            <person name="Pati A."/>
            <person name="Tapia R."/>
            <person name="Han C."/>
            <person name="Goodwin L."/>
            <person name="Chen A."/>
            <person name="Palaniappan K."/>
            <person name="Land M."/>
            <person name="Hauser L."/>
            <person name="Ngatchou-Djao O.D."/>
            <person name="Rohde M."/>
            <person name="Pukall R."/>
            <person name="Spring S."/>
            <person name="Abt B."/>
            <person name="Goker M."/>
            <person name="Detter J.C."/>
            <person name="Woyke T."/>
            <person name="Bristow J."/>
            <person name="Markowitz V."/>
            <person name="Hugenholtz P."/>
            <person name="Eisen J.A."/>
            <person name="Kyrpides N.C."/>
            <person name="Klenk H.P."/>
            <person name="Lapidus A."/>
        </authorList>
    </citation>
    <scope>NUCLEOTIDE SEQUENCE [LARGE SCALE GENOMIC DNA]</scope>
    <source>
        <strain evidence="10">DSM 15567 / CIP 107919 / 50-1 BON</strain>
    </source>
</reference>
<organism evidence="9 10">
    <name type="scientific">Mahella australiensis (strain DSM 15567 / CIP 107919 / 50-1 BON)</name>
    <dbReference type="NCBI Taxonomy" id="697281"/>
    <lineage>
        <taxon>Bacteria</taxon>
        <taxon>Bacillati</taxon>
        <taxon>Bacillota</taxon>
        <taxon>Clostridia</taxon>
        <taxon>Thermoanaerobacterales</taxon>
        <taxon>Thermoanaerobacterales Family IV. Incertae Sedis</taxon>
        <taxon>Mahella</taxon>
    </lineage>
</organism>
<feature type="transmembrane region" description="Helical" evidence="7">
    <location>
        <begin position="222"/>
        <end position="244"/>
    </location>
</feature>
<dbReference type="eggNOG" id="COG1175">
    <property type="taxonomic scope" value="Bacteria"/>
</dbReference>